<keyword evidence="1" id="KW-0812">Transmembrane</keyword>
<name>A0A822XNX1_NELNU</name>
<accession>A0A822XNX1</accession>
<gene>
    <name evidence="2" type="ORF">HUJ06_022856</name>
</gene>
<protein>
    <submittedName>
        <fullName evidence="2">Uncharacterized protein</fullName>
    </submittedName>
</protein>
<comment type="caution">
    <text evidence="2">The sequence shown here is derived from an EMBL/GenBank/DDBJ whole genome shotgun (WGS) entry which is preliminary data.</text>
</comment>
<evidence type="ECO:0000256" key="1">
    <source>
        <dbReference type="SAM" id="Phobius"/>
    </source>
</evidence>
<evidence type="ECO:0000313" key="2">
    <source>
        <dbReference type="EMBL" id="DAD21393.1"/>
    </source>
</evidence>
<keyword evidence="1" id="KW-1133">Transmembrane helix</keyword>
<keyword evidence="1" id="KW-0472">Membrane</keyword>
<organism evidence="2 3">
    <name type="scientific">Nelumbo nucifera</name>
    <name type="common">Sacred lotus</name>
    <dbReference type="NCBI Taxonomy" id="4432"/>
    <lineage>
        <taxon>Eukaryota</taxon>
        <taxon>Viridiplantae</taxon>
        <taxon>Streptophyta</taxon>
        <taxon>Embryophyta</taxon>
        <taxon>Tracheophyta</taxon>
        <taxon>Spermatophyta</taxon>
        <taxon>Magnoliopsida</taxon>
        <taxon>Proteales</taxon>
        <taxon>Nelumbonaceae</taxon>
        <taxon>Nelumbo</taxon>
    </lineage>
</organism>
<evidence type="ECO:0000313" key="3">
    <source>
        <dbReference type="Proteomes" id="UP000607653"/>
    </source>
</evidence>
<proteinExistence type="predicted"/>
<dbReference type="EMBL" id="DUZY01000001">
    <property type="protein sequence ID" value="DAD21393.1"/>
    <property type="molecule type" value="Genomic_DNA"/>
</dbReference>
<sequence>MNFHPYLHAGLIQKLIVLALLSLLVAGEKNRTTSILAEKQPLGSQQRQQHIHRLQLVQLHHPFDMFFSNKRRVPNTSDPLHNR</sequence>
<feature type="transmembrane region" description="Helical" evidence="1">
    <location>
        <begin position="6"/>
        <end position="26"/>
    </location>
</feature>
<reference evidence="2 3" key="1">
    <citation type="journal article" date="2020" name="Mol. Biol. Evol.">
        <title>Distinct Expression and Methylation Patterns for Genes with Different Fates following a Single Whole-Genome Duplication in Flowering Plants.</title>
        <authorList>
            <person name="Shi T."/>
            <person name="Rahmani R.S."/>
            <person name="Gugger P.F."/>
            <person name="Wang M."/>
            <person name="Li H."/>
            <person name="Zhang Y."/>
            <person name="Li Z."/>
            <person name="Wang Q."/>
            <person name="Van de Peer Y."/>
            <person name="Marchal K."/>
            <person name="Chen J."/>
        </authorList>
    </citation>
    <scope>NUCLEOTIDE SEQUENCE [LARGE SCALE GENOMIC DNA]</scope>
    <source>
        <tissue evidence="2">Leaf</tissue>
    </source>
</reference>
<dbReference type="Proteomes" id="UP000607653">
    <property type="component" value="Unassembled WGS sequence"/>
</dbReference>
<dbReference type="AlphaFoldDB" id="A0A822XNX1"/>
<keyword evidence="3" id="KW-1185">Reference proteome</keyword>